<dbReference type="SUPFAM" id="SSF53187">
    <property type="entry name" value="Zn-dependent exopeptidases"/>
    <property type="match status" value="1"/>
</dbReference>
<keyword evidence="4" id="KW-1185">Reference proteome</keyword>
<accession>W4VLI3</accession>
<dbReference type="InterPro" id="IPR050695">
    <property type="entry name" value="N-acetylmuramoyl_amidase_3"/>
</dbReference>
<dbReference type="AlphaFoldDB" id="W4VLI3"/>
<dbReference type="STRING" id="1298598.JCM21714_2791"/>
<proteinExistence type="predicted"/>
<organism evidence="3 4">
    <name type="scientific">Gracilibacillus boraciitolerans JCM 21714</name>
    <dbReference type="NCBI Taxonomy" id="1298598"/>
    <lineage>
        <taxon>Bacteria</taxon>
        <taxon>Bacillati</taxon>
        <taxon>Bacillota</taxon>
        <taxon>Bacilli</taxon>
        <taxon>Bacillales</taxon>
        <taxon>Bacillaceae</taxon>
        <taxon>Gracilibacillus</taxon>
    </lineage>
</organism>
<comment type="caution">
    <text evidence="3">The sequence shown here is derived from an EMBL/GenBank/DDBJ whole genome shotgun (WGS) entry which is preliminary data.</text>
</comment>
<evidence type="ECO:0000313" key="3">
    <source>
        <dbReference type="EMBL" id="GAE93688.1"/>
    </source>
</evidence>
<dbReference type="EMBL" id="BAVS01000015">
    <property type="protein sequence ID" value="GAE93688.1"/>
    <property type="molecule type" value="Genomic_DNA"/>
</dbReference>
<dbReference type="GO" id="GO:0030288">
    <property type="term" value="C:outer membrane-bounded periplasmic space"/>
    <property type="evidence" value="ECO:0007669"/>
    <property type="project" value="TreeGrafter"/>
</dbReference>
<reference evidence="3 4" key="1">
    <citation type="journal article" date="2014" name="Genome Announc.">
        <title>Draft Genome Sequence of the Boron-Tolerant and Moderately Halotolerant Bacterium Gracilibacillus boraciitolerans JCM 21714T.</title>
        <authorList>
            <person name="Ahmed I."/>
            <person name="Oshima K."/>
            <person name="Suda W."/>
            <person name="Kitamura K."/>
            <person name="Iida T."/>
            <person name="Ohmori Y."/>
            <person name="Fujiwara T."/>
            <person name="Hattori M."/>
            <person name="Ohkuma M."/>
        </authorList>
    </citation>
    <scope>NUCLEOTIDE SEQUENCE [LARGE SCALE GENOMIC DNA]</scope>
    <source>
        <strain evidence="3 4">JCM 21714</strain>
    </source>
</reference>
<sequence length="61" mass="6844">MAIQQVYLLKYAEATGALVEIGFLSNEKEKELLKSTSYQKKMAASIYEGILKYATIQVDNP</sequence>
<evidence type="ECO:0000259" key="2">
    <source>
        <dbReference type="Pfam" id="PF01520"/>
    </source>
</evidence>
<keyword evidence="1" id="KW-0378">Hydrolase</keyword>
<dbReference type="Proteomes" id="UP000019102">
    <property type="component" value="Unassembled WGS sequence"/>
</dbReference>
<dbReference type="InterPro" id="IPR002508">
    <property type="entry name" value="MurNAc-LAA_cat"/>
</dbReference>
<dbReference type="PANTHER" id="PTHR30404:SF0">
    <property type="entry name" value="N-ACETYLMURAMOYL-L-ALANINE AMIDASE AMIC"/>
    <property type="match status" value="1"/>
</dbReference>
<evidence type="ECO:0000256" key="1">
    <source>
        <dbReference type="ARBA" id="ARBA00022801"/>
    </source>
</evidence>
<feature type="domain" description="MurNAc-LAA" evidence="2">
    <location>
        <begin position="4"/>
        <end position="51"/>
    </location>
</feature>
<protein>
    <submittedName>
        <fullName evidence="3">Germination-specific N-acetylmuramoyl-L-alanine amidase</fullName>
    </submittedName>
</protein>
<dbReference type="GO" id="GO:0009253">
    <property type="term" value="P:peptidoglycan catabolic process"/>
    <property type="evidence" value="ECO:0007669"/>
    <property type="project" value="InterPro"/>
</dbReference>
<dbReference type="Pfam" id="PF01520">
    <property type="entry name" value="Amidase_3"/>
    <property type="match status" value="1"/>
</dbReference>
<dbReference type="Gene3D" id="3.40.630.40">
    <property type="entry name" value="Zn-dependent exopeptidases"/>
    <property type="match status" value="1"/>
</dbReference>
<evidence type="ECO:0000313" key="4">
    <source>
        <dbReference type="Proteomes" id="UP000019102"/>
    </source>
</evidence>
<name>W4VLI3_9BACI</name>
<gene>
    <name evidence="3" type="ORF">JCM21714_2791</name>
</gene>
<dbReference type="GO" id="GO:0008745">
    <property type="term" value="F:N-acetylmuramoyl-L-alanine amidase activity"/>
    <property type="evidence" value="ECO:0007669"/>
    <property type="project" value="InterPro"/>
</dbReference>
<dbReference type="PANTHER" id="PTHR30404">
    <property type="entry name" value="N-ACETYLMURAMOYL-L-ALANINE AMIDASE"/>
    <property type="match status" value="1"/>
</dbReference>
<dbReference type="eggNOG" id="COG0860">
    <property type="taxonomic scope" value="Bacteria"/>
</dbReference>